<feature type="transmembrane region" description="Helical" evidence="1">
    <location>
        <begin position="123"/>
        <end position="142"/>
    </location>
</feature>
<feature type="transmembrane region" description="Helical" evidence="1">
    <location>
        <begin position="64"/>
        <end position="85"/>
    </location>
</feature>
<feature type="transmembrane region" description="Helical" evidence="1">
    <location>
        <begin position="216"/>
        <end position="235"/>
    </location>
</feature>
<feature type="transmembrane region" description="Helical" evidence="1">
    <location>
        <begin position="6"/>
        <end position="26"/>
    </location>
</feature>
<organism evidence="2 3">
    <name type="scientific">Rheinheimera aquimaris</name>
    <dbReference type="NCBI Taxonomy" id="412437"/>
    <lineage>
        <taxon>Bacteria</taxon>
        <taxon>Pseudomonadati</taxon>
        <taxon>Pseudomonadota</taxon>
        <taxon>Gammaproteobacteria</taxon>
        <taxon>Chromatiales</taxon>
        <taxon>Chromatiaceae</taxon>
        <taxon>Rheinheimera</taxon>
    </lineage>
</organism>
<sequence length="240" mass="26626">MLINTVLVYIRELLPVLLLLATLLRLQHHSRRWLWQSTFLTAVMLIVLPPWLGDITQLADGTGLEWLFISAHLSTLIALFILLAGRMNSASVLALCAQALLCGINLLLYGLTNIGTDNSTESFWLGAVLGVGIGASIAVIWYQLLAELQRVSQFILGMMLALIGARQGIETVTLLGQIDMLPSGEALWDSSALVSEHTEVGVFFQAWFGYEATPDMVQLGSWLMSFILILMLWQWRRGKL</sequence>
<accession>A0ABP3NF12</accession>
<feature type="transmembrane region" description="Helical" evidence="1">
    <location>
        <begin position="92"/>
        <end position="111"/>
    </location>
</feature>
<evidence type="ECO:0008006" key="4">
    <source>
        <dbReference type="Google" id="ProtNLM"/>
    </source>
</evidence>
<evidence type="ECO:0000256" key="1">
    <source>
        <dbReference type="SAM" id="Phobius"/>
    </source>
</evidence>
<dbReference type="EMBL" id="BAAAEO010000001">
    <property type="protein sequence ID" value="GAA0541057.1"/>
    <property type="molecule type" value="Genomic_DNA"/>
</dbReference>
<dbReference type="Proteomes" id="UP001501169">
    <property type="component" value="Unassembled WGS sequence"/>
</dbReference>
<feature type="transmembrane region" description="Helical" evidence="1">
    <location>
        <begin position="154"/>
        <end position="178"/>
    </location>
</feature>
<feature type="transmembrane region" description="Helical" evidence="1">
    <location>
        <begin position="33"/>
        <end position="52"/>
    </location>
</feature>
<protein>
    <recommendedName>
        <fullName evidence="4">FTR1 family iron permease</fullName>
    </recommendedName>
</protein>
<name>A0ABP3NF12_9GAMM</name>
<evidence type="ECO:0000313" key="3">
    <source>
        <dbReference type="Proteomes" id="UP001501169"/>
    </source>
</evidence>
<keyword evidence="1" id="KW-1133">Transmembrane helix</keyword>
<keyword evidence="1" id="KW-0472">Membrane</keyword>
<dbReference type="RefSeq" id="WP_226765554.1">
    <property type="nucleotide sequence ID" value="NZ_BAAAEO010000001.1"/>
</dbReference>
<gene>
    <name evidence="2" type="ORF">GCM10009098_05800</name>
</gene>
<keyword evidence="1" id="KW-0812">Transmembrane</keyword>
<comment type="caution">
    <text evidence="2">The sequence shown here is derived from an EMBL/GenBank/DDBJ whole genome shotgun (WGS) entry which is preliminary data.</text>
</comment>
<proteinExistence type="predicted"/>
<keyword evidence="3" id="KW-1185">Reference proteome</keyword>
<reference evidence="3" key="1">
    <citation type="journal article" date="2019" name="Int. J. Syst. Evol. Microbiol.">
        <title>The Global Catalogue of Microorganisms (GCM) 10K type strain sequencing project: providing services to taxonomists for standard genome sequencing and annotation.</title>
        <authorList>
            <consortium name="The Broad Institute Genomics Platform"/>
            <consortium name="The Broad Institute Genome Sequencing Center for Infectious Disease"/>
            <person name="Wu L."/>
            <person name="Ma J."/>
        </authorList>
    </citation>
    <scope>NUCLEOTIDE SEQUENCE [LARGE SCALE GENOMIC DNA]</scope>
    <source>
        <strain evidence="3">JCM 14331</strain>
    </source>
</reference>
<evidence type="ECO:0000313" key="2">
    <source>
        <dbReference type="EMBL" id="GAA0541057.1"/>
    </source>
</evidence>